<dbReference type="Pfam" id="PF01850">
    <property type="entry name" value="PIN"/>
    <property type="match status" value="1"/>
</dbReference>
<accession>A0A2H0RKG4</accession>
<protein>
    <recommendedName>
        <fullName evidence="1">PIN domain-containing protein</fullName>
    </recommendedName>
</protein>
<evidence type="ECO:0000313" key="3">
    <source>
        <dbReference type="Proteomes" id="UP000230833"/>
    </source>
</evidence>
<dbReference type="InterPro" id="IPR029060">
    <property type="entry name" value="PIN-like_dom_sf"/>
</dbReference>
<dbReference type="SUPFAM" id="SSF88723">
    <property type="entry name" value="PIN domain-like"/>
    <property type="match status" value="1"/>
</dbReference>
<feature type="domain" description="PIN" evidence="1">
    <location>
        <begin position="3"/>
        <end position="121"/>
    </location>
</feature>
<gene>
    <name evidence="2" type="ORF">COV07_01655</name>
</gene>
<comment type="caution">
    <text evidence="2">The sequence shown here is derived from an EMBL/GenBank/DDBJ whole genome shotgun (WGS) entry which is preliminary data.</text>
</comment>
<dbReference type="InterPro" id="IPR002716">
    <property type="entry name" value="PIN_dom"/>
</dbReference>
<organism evidence="2 3">
    <name type="scientific">Candidatus Vogelbacteria bacterium CG10_big_fil_rev_8_21_14_0_10_45_14</name>
    <dbReference type="NCBI Taxonomy" id="1975042"/>
    <lineage>
        <taxon>Bacteria</taxon>
        <taxon>Candidatus Vogeliibacteriota</taxon>
    </lineage>
</organism>
<reference evidence="2 3" key="1">
    <citation type="submission" date="2017-09" db="EMBL/GenBank/DDBJ databases">
        <title>Depth-based differentiation of microbial function through sediment-hosted aquifers and enrichment of novel symbionts in the deep terrestrial subsurface.</title>
        <authorList>
            <person name="Probst A.J."/>
            <person name="Ladd B."/>
            <person name="Jarett J.K."/>
            <person name="Geller-Mcgrath D.E."/>
            <person name="Sieber C.M."/>
            <person name="Emerson J.B."/>
            <person name="Anantharaman K."/>
            <person name="Thomas B.C."/>
            <person name="Malmstrom R."/>
            <person name="Stieglmeier M."/>
            <person name="Klingl A."/>
            <person name="Woyke T."/>
            <person name="Ryan C.M."/>
            <person name="Banfield J.F."/>
        </authorList>
    </citation>
    <scope>NUCLEOTIDE SEQUENCE [LARGE SCALE GENOMIC DNA]</scope>
    <source>
        <strain evidence="2">CG10_big_fil_rev_8_21_14_0_10_45_14</strain>
    </source>
</reference>
<name>A0A2H0RKG4_9BACT</name>
<evidence type="ECO:0000313" key="2">
    <source>
        <dbReference type="EMBL" id="PIR46950.1"/>
    </source>
</evidence>
<evidence type="ECO:0000259" key="1">
    <source>
        <dbReference type="Pfam" id="PF01850"/>
    </source>
</evidence>
<dbReference type="EMBL" id="PCYL01000019">
    <property type="protein sequence ID" value="PIR46950.1"/>
    <property type="molecule type" value="Genomic_DNA"/>
</dbReference>
<proteinExistence type="predicted"/>
<dbReference type="Gene3D" id="3.40.50.1010">
    <property type="entry name" value="5'-nuclease"/>
    <property type="match status" value="1"/>
</dbReference>
<dbReference type="Proteomes" id="UP000230833">
    <property type="component" value="Unassembled WGS sequence"/>
</dbReference>
<dbReference type="AlphaFoldDB" id="A0A2H0RKG4"/>
<sequence>MTIFDSSVWVAFFDESDSLHARARREATKSVLPILLPDVIALETATVLLRKGGKGLADIFLKNTIWNKDVLSITNTIHGLRTWAQFYISLQDKKLSPVDTILLQLSSGYEILTYDKALARAIRKRRGKLVK</sequence>